<gene>
    <name evidence="8" type="ORF">FNB15_05285</name>
</gene>
<dbReference type="CDD" id="cd00082">
    <property type="entry name" value="HisKA"/>
    <property type="match status" value="1"/>
</dbReference>
<dbReference type="InterPro" id="IPR036097">
    <property type="entry name" value="HisK_dim/P_sf"/>
</dbReference>
<sequence length="409" mass="44310">MPAAPLPPNEAARLADLRSFGILDTPYDPRFDRLARLAARVFGTSGAGITLLDADRLWFKAHVGVDVRELPRETGFCAWTILSDELCVAEDLQADARFADNPLVAAVEGGLRFYAGAPLISRDGHCIGALGIFDPTPRKFDDVQRGHLKEFAALVLDALELHRSLSETEAAREEAMLASRSKGEFLAFMSHELRTPLNAVIGFAEMLQSEAYGPLGDDHYKDYAGLIRQAGQHLLEVINSILDLSRIEAGKMTLTLDKLKVVDEADAVISLLLTQARQKELSLVMDASLHGLPVLNADRSAFRQVLLNLISNAIKFTPAEGRIVVTGAVEKDVVRISISDDGQGIAPADLVRLGEAFYQAGPKNQRRQGTGLGLAISHRLMALHGGKLKIASELGRGTTATMIFPCKQG</sequence>
<dbReference type="PRINTS" id="PR00344">
    <property type="entry name" value="BCTRLSENSOR"/>
</dbReference>
<dbReference type="InterPro" id="IPR036890">
    <property type="entry name" value="HATPase_C_sf"/>
</dbReference>
<dbReference type="InterPro" id="IPR003594">
    <property type="entry name" value="HATPase_dom"/>
</dbReference>
<comment type="catalytic activity">
    <reaction evidence="1">
        <text>ATP + protein L-histidine = ADP + protein N-phospho-L-histidine.</text>
        <dbReference type="EC" id="2.7.13.3"/>
    </reaction>
</comment>
<dbReference type="RefSeq" id="WP_144067706.1">
    <property type="nucleotide sequence ID" value="NZ_CP041636.1"/>
</dbReference>
<dbReference type="PANTHER" id="PTHR43711">
    <property type="entry name" value="TWO-COMPONENT HISTIDINE KINASE"/>
    <property type="match status" value="1"/>
</dbReference>
<dbReference type="SUPFAM" id="SSF55781">
    <property type="entry name" value="GAF domain-like"/>
    <property type="match status" value="1"/>
</dbReference>
<evidence type="ECO:0000256" key="3">
    <source>
        <dbReference type="ARBA" id="ARBA00022553"/>
    </source>
</evidence>
<dbReference type="Pfam" id="PF02518">
    <property type="entry name" value="HATPase_c"/>
    <property type="match status" value="1"/>
</dbReference>
<dbReference type="PROSITE" id="PS50109">
    <property type="entry name" value="HIS_KIN"/>
    <property type="match status" value="1"/>
</dbReference>
<dbReference type="SMART" id="SM00388">
    <property type="entry name" value="HisKA"/>
    <property type="match status" value="1"/>
</dbReference>
<accession>A0A516GZ05</accession>
<feature type="domain" description="Histidine kinase" evidence="7">
    <location>
        <begin position="188"/>
        <end position="408"/>
    </location>
</feature>
<evidence type="ECO:0000313" key="9">
    <source>
        <dbReference type="Proteomes" id="UP000317496"/>
    </source>
</evidence>
<dbReference type="InterPro" id="IPR050736">
    <property type="entry name" value="Sensor_HK_Regulatory"/>
</dbReference>
<dbReference type="SMART" id="SM00387">
    <property type="entry name" value="HATPase_c"/>
    <property type="match status" value="1"/>
</dbReference>
<evidence type="ECO:0000259" key="7">
    <source>
        <dbReference type="PROSITE" id="PS50109"/>
    </source>
</evidence>
<evidence type="ECO:0000256" key="5">
    <source>
        <dbReference type="ARBA" id="ARBA00022777"/>
    </source>
</evidence>
<dbReference type="OrthoDB" id="315417at2"/>
<dbReference type="EC" id="2.7.13.3" evidence="2"/>
<keyword evidence="4" id="KW-0808">Transferase</keyword>
<evidence type="ECO:0000313" key="8">
    <source>
        <dbReference type="EMBL" id="QDO96725.1"/>
    </source>
</evidence>
<dbReference type="Pfam" id="PF00512">
    <property type="entry name" value="HisKA"/>
    <property type="match status" value="1"/>
</dbReference>
<dbReference type="InterPro" id="IPR029016">
    <property type="entry name" value="GAF-like_dom_sf"/>
</dbReference>
<dbReference type="SMART" id="SM00065">
    <property type="entry name" value="GAF"/>
    <property type="match status" value="1"/>
</dbReference>
<organism evidence="8 9">
    <name type="scientific">Ferrovibrio terrae</name>
    <dbReference type="NCBI Taxonomy" id="2594003"/>
    <lineage>
        <taxon>Bacteria</taxon>
        <taxon>Pseudomonadati</taxon>
        <taxon>Pseudomonadota</taxon>
        <taxon>Alphaproteobacteria</taxon>
        <taxon>Rhodospirillales</taxon>
        <taxon>Rhodospirillaceae</taxon>
        <taxon>Ferrovibrio</taxon>
    </lineage>
</organism>
<evidence type="ECO:0000256" key="1">
    <source>
        <dbReference type="ARBA" id="ARBA00000085"/>
    </source>
</evidence>
<evidence type="ECO:0000256" key="6">
    <source>
        <dbReference type="ARBA" id="ARBA00023012"/>
    </source>
</evidence>
<protein>
    <recommendedName>
        <fullName evidence="2">histidine kinase</fullName>
        <ecNumber evidence="2">2.7.13.3</ecNumber>
    </recommendedName>
</protein>
<dbReference type="CDD" id="cd16922">
    <property type="entry name" value="HATPase_EvgS-ArcB-TorS-like"/>
    <property type="match status" value="1"/>
</dbReference>
<name>A0A516GZ05_9PROT</name>
<dbReference type="Gene3D" id="1.10.287.130">
    <property type="match status" value="1"/>
</dbReference>
<dbReference type="EMBL" id="CP041636">
    <property type="protein sequence ID" value="QDO96725.1"/>
    <property type="molecule type" value="Genomic_DNA"/>
</dbReference>
<dbReference type="Pfam" id="PF01590">
    <property type="entry name" value="GAF"/>
    <property type="match status" value="1"/>
</dbReference>
<keyword evidence="6" id="KW-0902">Two-component regulatory system</keyword>
<dbReference type="GO" id="GO:0000155">
    <property type="term" value="F:phosphorelay sensor kinase activity"/>
    <property type="evidence" value="ECO:0007669"/>
    <property type="project" value="InterPro"/>
</dbReference>
<dbReference type="Proteomes" id="UP000317496">
    <property type="component" value="Chromosome"/>
</dbReference>
<evidence type="ECO:0000256" key="2">
    <source>
        <dbReference type="ARBA" id="ARBA00012438"/>
    </source>
</evidence>
<dbReference type="AlphaFoldDB" id="A0A516GZ05"/>
<proteinExistence type="predicted"/>
<reference evidence="8 9" key="1">
    <citation type="submission" date="2019-07" db="EMBL/GenBank/DDBJ databases">
        <title>Genome sequencing for Ferrovibrio sp. K5.</title>
        <authorList>
            <person name="Park S.-J."/>
        </authorList>
    </citation>
    <scope>NUCLEOTIDE SEQUENCE [LARGE SCALE GENOMIC DNA]</scope>
    <source>
        <strain evidence="8 9">K5</strain>
    </source>
</reference>
<dbReference type="InterPro" id="IPR003661">
    <property type="entry name" value="HisK_dim/P_dom"/>
</dbReference>
<evidence type="ECO:0000256" key="4">
    <source>
        <dbReference type="ARBA" id="ARBA00022679"/>
    </source>
</evidence>
<dbReference type="PANTHER" id="PTHR43711:SF31">
    <property type="entry name" value="HISTIDINE KINASE"/>
    <property type="match status" value="1"/>
</dbReference>
<dbReference type="InterPro" id="IPR004358">
    <property type="entry name" value="Sig_transdc_His_kin-like_C"/>
</dbReference>
<dbReference type="InterPro" id="IPR003018">
    <property type="entry name" value="GAF"/>
</dbReference>
<dbReference type="Gene3D" id="3.30.450.40">
    <property type="match status" value="1"/>
</dbReference>
<keyword evidence="3" id="KW-0597">Phosphoprotein</keyword>
<dbReference type="SUPFAM" id="SSF55874">
    <property type="entry name" value="ATPase domain of HSP90 chaperone/DNA topoisomerase II/histidine kinase"/>
    <property type="match status" value="1"/>
</dbReference>
<dbReference type="SUPFAM" id="SSF47384">
    <property type="entry name" value="Homodimeric domain of signal transducing histidine kinase"/>
    <property type="match status" value="1"/>
</dbReference>
<dbReference type="KEGG" id="fer:FNB15_05285"/>
<keyword evidence="9" id="KW-1185">Reference proteome</keyword>
<dbReference type="Gene3D" id="3.30.565.10">
    <property type="entry name" value="Histidine kinase-like ATPase, C-terminal domain"/>
    <property type="match status" value="1"/>
</dbReference>
<dbReference type="InterPro" id="IPR005467">
    <property type="entry name" value="His_kinase_dom"/>
</dbReference>
<keyword evidence="5 8" id="KW-0418">Kinase</keyword>